<organism evidence="1 2">
    <name type="scientific">Monilinia fructicola</name>
    <name type="common">Brown rot fungus</name>
    <name type="synonym">Ciboria fructicola</name>
    <dbReference type="NCBI Taxonomy" id="38448"/>
    <lineage>
        <taxon>Eukaryota</taxon>
        <taxon>Fungi</taxon>
        <taxon>Dikarya</taxon>
        <taxon>Ascomycota</taxon>
        <taxon>Pezizomycotina</taxon>
        <taxon>Leotiomycetes</taxon>
        <taxon>Helotiales</taxon>
        <taxon>Sclerotiniaceae</taxon>
        <taxon>Monilinia</taxon>
    </lineage>
</organism>
<dbReference type="EMBL" id="VICG01000001">
    <property type="protein sequence ID" value="KAA8576056.1"/>
    <property type="molecule type" value="Genomic_DNA"/>
</dbReference>
<evidence type="ECO:0000313" key="2">
    <source>
        <dbReference type="Proteomes" id="UP000322873"/>
    </source>
</evidence>
<evidence type="ECO:0000313" key="1">
    <source>
        <dbReference type="EMBL" id="KAA8576056.1"/>
    </source>
</evidence>
<accession>A0A5M9K760</accession>
<dbReference type="AlphaFoldDB" id="A0A5M9K760"/>
<keyword evidence="2" id="KW-1185">Reference proteome</keyword>
<proteinExistence type="predicted"/>
<sequence>MDDPLPPEYAEIFYDLNAVFDQCRRLKESPELFSTLVQERQFMKNMGRIAEVVDHLRDIIIWKNESKLARNAMREKEKELSKGLPLLHPGRADGKHPWSRWLENSSPMMPRDWIGIQQKIPQIGDNIIRRITTMYELYERQFRIEGLIDRKVNDTLIDFPAPGEPFEHMAYSQFATIGFNPVNYKVGYRSKTDKNGIIRIEELTKAVQESYGKQENPVIAGNENAPYHRIMMGFDIDTLYYLYST</sequence>
<name>A0A5M9K760_MONFR</name>
<comment type="caution">
    <text evidence="1">The sequence shown here is derived from an EMBL/GenBank/DDBJ whole genome shotgun (WGS) entry which is preliminary data.</text>
</comment>
<dbReference type="Proteomes" id="UP000322873">
    <property type="component" value="Unassembled WGS sequence"/>
</dbReference>
<reference evidence="1 2" key="1">
    <citation type="submission" date="2019-06" db="EMBL/GenBank/DDBJ databases">
        <title>Genome Sequence of the Brown Rot Fungal Pathogen Monilinia fructicola.</title>
        <authorList>
            <person name="De Miccolis Angelini R.M."/>
            <person name="Landi L."/>
            <person name="Abate D."/>
            <person name="Pollastro S."/>
            <person name="Romanazzi G."/>
            <person name="Faretra F."/>
        </authorList>
    </citation>
    <scope>NUCLEOTIDE SEQUENCE [LARGE SCALE GENOMIC DNA]</scope>
    <source>
        <strain evidence="1 2">Mfrc123</strain>
    </source>
</reference>
<protein>
    <submittedName>
        <fullName evidence="1">Uncharacterized protein</fullName>
    </submittedName>
</protein>
<gene>
    <name evidence="1" type="ORF">EYC84_006219</name>
</gene>